<keyword evidence="2" id="KW-1185">Reference proteome</keyword>
<dbReference type="EMBL" id="CP089984">
    <property type="protein sequence ID" value="WXB18084.1"/>
    <property type="molecule type" value="Genomic_DNA"/>
</dbReference>
<reference evidence="1 2" key="1">
    <citation type="submission" date="2021-12" db="EMBL/GenBank/DDBJ databases">
        <title>Discovery of the Pendulisporaceae a myxobacterial family with distinct sporulation behavior and unique specialized metabolism.</title>
        <authorList>
            <person name="Garcia R."/>
            <person name="Popoff A."/>
            <person name="Bader C.D."/>
            <person name="Loehr J."/>
            <person name="Walesch S."/>
            <person name="Walt C."/>
            <person name="Boldt J."/>
            <person name="Bunk B."/>
            <person name="Haeckl F.J.F.P.J."/>
            <person name="Gunesch A.P."/>
            <person name="Birkelbach J."/>
            <person name="Nuebel U."/>
            <person name="Pietschmann T."/>
            <person name="Bach T."/>
            <person name="Mueller R."/>
        </authorList>
    </citation>
    <scope>NUCLEOTIDE SEQUENCE [LARGE SCALE GENOMIC DNA]</scope>
    <source>
        <strain evidence="1 2">MSr11954</strain>
    </source>
</reference>
<evidence type="ECO:0008006" key="3">
    <source>
        <dbReference type="Google" id="ProtNLM"/>
    </source>
</evidence>
<dbReference type="RefSeq" id="WP_394827725.1">
    <property type="nucleotide sequence ID" value="NZ_CP089984.1"/>
</dbReference>
<proteinExistence type="predicted"/>
<gene>
    <name evidence="1" type="ORF">LZC94_12590</name>
</gene>
<accession>A0ABZ2M4D8</accession>
<sequence length="134" mass="15195">MGAVERFSHDGLTIEVFESHASAQVIWRGVSEARDPDAVLVPFLNALADRWRVGKSKPVTVDFRPFEYMNSATVIPILQFVKRLDAAGVRTRVIYDQSVSWQRVNFRCMKTIARTLTNIEVCSEPRDPSELESP</sequence>
<name>A0ABZ2M4D8_9BACT</name>
<evidence type="ECO:0000313" key="2">
    <source>
        <dbReference type="Proteomes" id="UP001370348"/>
    </source>
</evidence>
<dbReference type="Proteomes" id="UP001370348">
    <property type="component" value="Chromosome"/>
</dbReference>
<protein>
    <recommendedName>
        <fullName evidence="3">STAS domain-containing protein</fullName>
    </recommendedName>
</protein>
<organism evidence="1 2">
    <name type="scientific">Pendulispora albinea</name>
    <dbReference type="NCBI Taxonomy" id="2741071"/>
    <lineage>
        <taxon>Bacteria</taxon>
        <taxon>Pseudomonadati</taxon>
        <taxon>Myxococcota</taxon>
        <taxon>Myxococcia</taxon>
        <taxon>Myxococcales</taxon>
        <taxon>Sorangiineae</taxon>
        <taxon>Pendulisporaceae</taxon>
        <taxon>Pendulispora</taxon>
    </lineage>
</organism>
<evidence type="ECO:0000313" key="1">
    <source>
        <dbReference type="EMBL" id="WXB18084.1"/>
    </source>
</evidence>